<dbReference type="Pfam" id="PF00571">
    <property type="entry name" value="CBS"/>
    <property type="match status" value="2"/>
</dbReference>
<proteinExistence type="predicted"/>
<reference evidence="4 5" key="2">
    <citation type="submission" date="2018-03" db="EMBL/GenBank/DDBJ databases">
        <authorList>
            <person name="Keele B.F."/>
        </authorList>
    </citation>
    <scope>NUCLEOTIDE SEQUENCE [LARGE SCALE GENOMIC DNA]</scope>
    <source>
        <strain evidence="4 5">CCALA 016</strain>
    </source>
</reference>
<evidence type="ECO:0000259" key="3">
    <source>
        <dbReference type="PROSITE" id="PS51371"/>
    </source>
</evidence>
<reference evidence="4 5" key="1">
    <citation type="submission" date="2018-03" db="EMBL/GenBank/DDBJ databases">
        <title>The ancient ancestry and fast evolution of plastids.</title>
        <authorList>
            <person name="Moore K.R."/>
            <person name="Magnabosco C."/>
            <person name="Momper L."/>
            <person name="Gold D.A."/>
            <person name="Bosak T."/>
            <person name="Fournier G.P."/>
        </authorList>
    </citation>
    <scope>NUCLEOTIDE SEQUENCE [LARGE SCALE GENOMIC DNA]</scope>
    <source>
        <strain evidence="4 5">CCALA 016</strain>
    </source>
</reference>
<dbReference type="Gene3D" id="3.10.580.10">
    <property type="entry name" value="CBS-domain"/>
    <property type="match status" value="1"/>
</dbReference>
<keyword evidence="1 2" id="KW-0129">CBS domain</keyword>
<dbReference type="EMBL" id="PXOH01000004">
    <property type="protein sequence ID" value="PSF38383.1"/>
    <property type="molecule type" value="Genomic_DNA"/>
</dbReference>
<gene>
    <name evidence="4" type="ORF">C7H19_05180</name>
</gene>
<dbReference type="InterPro" id="IPR051257">
    <property type="entry name" value="Diverse_CBS-Domain"/>
</dbReference>
<dbReference type="RefSeq" id="WP_106455826.1">
    <property type="nucleotide sequence ID" value="NZ_PXOH01000004.1"/>
</dbReference>
<sequence length="153" mass="16758">MTKTVAEIMTPNPITVTPQSSLQEAIQIIAEKNISGLPVVNDSGQLVGVISEADLMWQETGIDPPPYIMFLDSVIYLQNPNRHEKLVHKVLGQTVGEVMTDRPITIKPDQTLREAAHLMTERKIGRLIVTDETDGTVSGIVTRGDIIKAMASN</sequence>
<evidence type="ECO:0000313" key="4">
    <source>
        <dbReference type="EMBL" id="PSF38383.1"/>
    </source>
</evidence>
<protein>
    <submittedName>
        <fullName evidence="4">Phosphoribulokinase</fullName>
    </submittedName>
</protein>
<feature type="domain" description="CBS" evidence="3">
    <location>
        <begin position="9"/>
        <end position="67"/>
    </location>
</feature>
<accession>A0A2T1M103</accession>
<dbReference type="SMART" id="SM00116">
    <property type="entry name" value="CBS"/>
    <property type="match status" value="2"/>
</dbReference>
<dbReference type="AlphaFoldDB" id="A0A2T1M103"/>
<dbReference type="PANTHER" id="PTHR43080:SF26">
    <property type="entry name" value="REGULATORY PROTEIN"/>
    <property type="match status" value="1"/>
</dbReference>
<dbReference type="PANTHER" id="PTHR43080">
    <property type="entry name" value="CBS DOMAIN-CONTAINING PROTEIN CBSX3, MITOCHONDRIAL"/>
    <property type="match status" value="1"/>
</dbReference>
<keyword evidence="5" id="KW-1185">Reference proteome</keyword>
<dbReference type="SUPFAM" id="SSF54631">
    <property type="entry name" value="CBS-domain pair"/>
    <property type="match status" value="1"/>
</dbReference>
<keyword evidence="4" id="KW-0418">Kinase</keyword>
<dbReference type="OrthoDB" id="9790355at2"/>
<dbReference type="GO" id="GO:0016301">
    <property type="term" value="F:kinase activity"/>
    <property type="evidence" value="ECO:0007669"/>
    <property type="project" value="UniProtKB-KW"/>
</dbReference>
<comment type="caution">
    <text evidence="4">The sequence shown here is derived from an EMBL/GenBank/DDBJ whole genome shotgun (WGS) entry which is preliminary data.</text>
</comment>
<dbReference type="PROSITE" id="PS51371">
    <property type="entry name" value="CBS"/>
    <property type="match status" value="2"/>
</dbReference>
<dbReference type="InterPro" id="IPR046342">
    <property type="entry name" value="CBS_dom_sf"/>
</dbReference>
<evidence type="ECO:0000313" key="5">
    <source>
        <dbReference type="Proteomes" id="UP000239001"/>
    </source>
</evidence>
<feature type="domain" description="CBS" evidence="3">
    <location>
        <begin position="99"/>
        <end position="153"/>
    </location>
</feature>
<dbReference type="Proteomes" id="UP000239001">
    <property type="component" value="Unassembled WGS sequence"/>
</dbReference>
<dbReference type="InterPro" id="IPR000644">
    <property type="entry name" value="CBS_dom"/>
</dbReference>
<evidence type="ECO:0000256" key="1">
    <source>
        <dbReference type="ARBA" id="ARBA00023122"/>
    </source>
</evidence>
<organism evidence="4 5">
    <name type="scientific">Aphanothece hegewaldii CCALA 016</name>
    <dbReference type="NCBI Taxonomy" id="2107694"/>
    <lineage>
        <taxon>Bacteria</taxon>
        <taxon>Bacillati</taxon>
        <taxon>Cyanobacteriota</taxon>
        <taxon>Cyanophyceae</taxon>
        <taxon>Oscillatoriophycideae</taxon>
        <taxon>Chroococcales</taxon>
        <taxon>Aphanothecaceae</taxon>
        <taxon>Aphanothece</taxon>
    </lineage>
</organism>
<keyword evidence="4" id="KW-0808">Transferase</keyword>
<evidence type="ECO:0000256" key="2">
    <source>
        <dbReference type="PROSITE-ProRule" id="PRU00703"/>
    </source>
</evidence>
<name>A0A2T1M103_9CHRO</name>
<dbReference type="CDD" id="cd04586">
    <property type="entry name" value="CBS_pair_BON_assoc"/>
    <property type="match status" value="1"/>
</dbReference>